<dbReference type="EMBL" id="CP046172">
    <property type="protein sequence ID" value="QIS13972.1"/>
    <property type="molecule type" value="Genomic_DNA"/>
</dbReference>
<name>A0A6G9YL84_9NOCA</name>
<accession>A0A6G9YL84</accession>
<evidence type="ECO:0000313" key="3">
    <source>
        <dbReference type="Proteomes" id="UP000503540"/>
    </source>
</evidence>
<dbReference type="SUPFAM" id="SSF50974">
    <property type="entry name" value="Nitrous oxide reductase, N-terminal domain"/>
    <property type="match status" value="1"/>
</dbReference>
<keyword evidence="3" id="KW-1185">Reference proteome</keyword>
<gene>
    <name evidence="2" type="ORF">F5544_30645</name>
</gene>
<dbReference type="PANTHER" id="PTHR47197">
    <property type="entry name" value="PROTEIN NIRF"/>
    <property type="match status" value="1"/>
</dbReference>
<dbReference type="KEGG" id="nah:F5544_30645"/>
<dbReference type="PANTHER" id="PTHR47197:SF3">
    <property type="entry name" value="DIHYDRO-HEME D1 DEHYDROGENASE"/>
    <property type="match status" value="1"/>
</dbReference>
<dbReference type="Pfam" id="PF13360">
    <property type="entry name" value="PQQ_2"/>
    <property type="match status" value="1"/>
</dbReference>
<dbReference type="Gene3D" id="2.130.10.10">
    <property type="entry name" value="YVTN repeat-like/Quinoprotein amine dehydrogenase"/>
    <property type="match status" value="2"/>
</dbReference>
<dbReference type="InterPro" id="IPR015943">
    <property type="entry name" value="WD40/YVTN_repeat-like_dom_sf"/>
</dbReference>
<dbReference type="InterPro" id="IPR011045">
    <property type="entry name" value="N2O_reductase_N"/>
</dbReference>
<dbReference type="AlphaFoldDB" id="A0A6G9YL84"/>
<dbReference type="InterPro" id="IPR002372">
    <property type="entry name" value="PQQ_rpt_dom"/>
</dbReference>
<protein>
    <submittedName>
        <fullName evidence="2">PQQ-binding-like beta-propeller repeat protein</fullName>
    </submittedName>
</protein>
<evidence type="ECO:0000313" key="2">
    <source>
        <dbReference type="EMBL" id="QIS13972.1"/>
    </source>
</evidence>
<dbReference type="InterPro" id="IPR051200">
    <property type="entry name" value="Host-pathogen_enzymatic-act"/>
</dbReference>
<proteinExistence type="predicted"/>
<feature type="domain" description="Pyrrolo-quinoline quinone repeat" evidence="1">
    <location>
        <begin position="183"/>
        <end position="273"/>
    </location>
</feature>
<organism evidence="2 3">
    <name type="scientific">Nocardia arthritidis</name>
    <dbReference type="NCBI Taxonomy" id="228602"/>
    <lineage>
        <taxon>Bacteria</taxon>
        <taxon>Bacillati</taxon>
        <taxon>Actinomycetota</taxon>
        <taxon>Actinomycetes</taxon>
        <taxon>Mycobacteriales</taxon>
        <taxon>Nocardiaceae</taxon>
        <taxon>Nocardia</taxon>
    </lineage>
</organism>
<evidence type="ECO:0000259" key="1">
    <source>
        <dbReference type="Pfam" id="PF13360"/>
    </source>
</evidence>
<dbReference type="Proteomes" id="UP000503540">
    <property type="component" value="Chromosome"/>
</dbReference>
<reference evidence="2 3" key="1">
    <citation type="journal article" date="2019" name="ACS Chem. Biol.">
        <title>Identification and Mobilization of a Cryptic Antibiotic Biosynthesis Gene Locus from a Human-Pathogenic Nocardia Isolate.</title>
        <authorList>
            <person name="Herisse M."/>
            <person name="Ishida K."/>
            <person name="Porter J.L."/>
            <person name="Howden B."/>
            <person name="Hertweck C."/>
            <person name="Stinear T.P."/>
            <person name="Pidot S.J."/>
        </authorList>
    </citation>
    <scope>NUCLEOTIDE SEQUENCE [LARGE SCALE GENOMIC DNA]</scope>
    <source>
        <strain evidence="2 3">AUSMDU00012717</strain>
    </source>
</reference>
<sequence>MTDIRLVASIVGQLCHRYRRSGCGGYGLRVSACGPRRDYLLFGNSSSNIRGDSMRVSNPTRRRRRLWRSAPMAMAATLLTGVFTCEVGQAAGEPGLQQVMLVGNNWEGTADVIESTGDFAKIGRINLVPDKDERLREIYTNPVRLVYFLGIRETVGEGHDQYVDDMYTTPDGSAIVVSRPSFADVASIDTATGTLKWRFEVSGQRSDHMAVSPDGTRVAVSASTSNTVHVLDIDTGKELGKFATGDKPHENVFTRDGKIWNMAIGNVNTGLDAPAMDWTKGDRKITIADANTFKQVKVIDMRPRLDTFGRKDLSNAVRPVAFSPDESKFYFQVSFFNGFLEYDVAADKILRVKELPKNPNTSDDRTTFVNDSRHHGLSINPEGTKLCVAGTMDNYATVVDTATLEEGPLVTAAKPYWATVSGDGKACLISESAANQVTAIDFATGQKITSTPVGAHPQRVRVGNLSADWKSPAA</sequence>